<accession>A0A6C0FZW1</accession>
<comment type="subcellular location">
    <subcellularLocation>
        <location evidence="8">Cytoplasm</location>
    </subcellularLocation>
</comment>
<gene>
    <name evidence="8 10" type="primary">acpS</name>
    <name evidence="10" type="ORF">GXP70_07260</name>
</gene>
<evidence type="ECO:0000313" key="10">
    <source>
        <dbReference type="EMBL" id="QHT59770.1"/>
    </source>
</evidence>
<keyword evidence="4 8" id="KW-0276">Fatty acid metabolism</keyword>
<dbReference type="AlphaFoldDB" id="A0A6C0FZW1"/>
<dbReference type="InterPro" id="IPR002582">
    <property type="entry name" value="ACPS"/>
</dbReference>
<sequence length="131" mass="14300">MIIGIGHDLASLERIEKTLRGSAGARFQERILTERERAMASEYNGRRFVEFVGGRFAVKEAVAKAFGCGIGGTLGFLDIEVGREESGKPLCRLSADAWDRLGLLSSDTAIHVSISHDYALASAYVIAERIR</sequence>
<evidence type="ECO:0000259" key="9">
    <source>
        <dbReference type="Pfam" id="PF01648"/>
    </source>
</evidence>
<dbReference type="EC" id="2.7.8.7" evidence="8"/>
<dbReference type="GO" id="GO:0000287">
    <property type="term" value="F:magnesium ion binding"/>
    <property type="evidence" value="ECO:0007669"/>
    <property type="project" value="UniProtKB-UniRule"/>
</dbReference>
<organism evidence="10 11">
    <name type="scientific">Paenibacillus lycopersici</name>
    <dbReference type="NCBI Taxonomy" id="2704462"/>
    <lineage>
        <taxon>Bacteria</taxon>
        <taxon>Bacillati</taxon>
        <taxon>Bacillota</taxon>
        <taxon>Bacilli</taxon>
        <taxon>Bacillales</taxon>
        <taxon>Paenibacillaceae</taxon>
        <taxon>Paenibacillus</taxon>
    </lineage>
</organism>
<dbReference type="HAMAP" id="MF_00101">
    <property type="entry name" value="AcpS"/>
    <property type="match status" value="1"/>
</dbReference>
<evidence type="ECO:0000313" key="11">
    <source>
        <dbReference type="Proteomes" id="UP000476064"/>
    </source>
</evidence>
<comment type="cofactor">
    <cofactor evidence="8">
        <name>Mg(2+)</name>
        <dbReference type="ChEBI" id="CHEBI:18420"/>
    </cofactor>
</comment>
<dbReference type="NCBIfam" id="TIGR00516">
    <property type="entry name" value="acpS"/>
    <property type="match status" value="1"/>
</dbReference>
<keyword evidence="8" id="KW-0963">Cytoplasm</keyword>
<feature type="binding site" evidence="8">
    <location>
        <position position="8"/>
    </location>
    <ligand>
        <name>Mg(2+)</name>
        <dbReference type="ChEBI" id="CHEBI:18420"/>
    </ligand>
</feature>
<dbReference type="RefSeq" id="WP_162355836.1">
    <property type="nucleotide sequence ID" value="NZ_CP048209.1"/>
</dbReference>
<evidence type="ECO:0000256" key="7">
    <source>
        <dbReference type="ARBA" id="ARBA00023160"/>
    </source>
</evidence>
<name>A0A6C0FZW1_9BACL</name>
<evidence type="ECO:0000256" key="2">
    <source>
        <dbReference type="ARBA" id="ARBA00022679"/>
    </source>
</evidence>
<evidence type="ECO:0000256" key="5">
    <source>
        <dbReference type="ARBA" id="ARBA00022842"/>
    </source>
</evidence>
<keyword evidence="5 8" id="KW-0460">Magnesium</keyword>
<comment type="similarity">
    <text evidence="8">Belongs to the P-Pant transferase superfamily. AcpS family.</text>
</comment>
<dbReference type="InterPro" id="IPR008278">
    <property type="entry name" value="4-PPantetheinyl_Trfase_dom"/>
</dbReference>
<protein>
    <recommendedName>
        <fullName evidence="8">Holo-[acyl-carrier-protein] synthase</fullName>
        <shortName evidence="8">Holo-ACP synthase</shortName>
        <ecNumber evidence="8">2.7.8.7</ecNumber>
    </recommendedName>
    <alternativeName>
        <fullName evidence="8">4'-phosphopantetheinyl transferase AcpS</fullName>
    </alternativeName>
</protein>
<feature type="binding site" evidence="8">
    <location>
        <position position="60"/>
    </location>
    <ligand>
        <name>Mg(2+)</name>
        <dbReference type="ChEBI" id="CHEBI:18420"/>
    </ligand>
</feature>
<keyword evidence="1 8" id="KW-0444">Lipid biosynthesis</keyword>
<comment type="function">
    <text evidence="8">Transfers the 4'-phosphopantetheine moiety from coenzyme A to a Ser of acyl-carrier-protein.</text>
</comment>
<evidence type="ECO:0000256" key="4">
    <source>
        <dbReference type="ARBA" id="ARBA00022832"/>
    </source>
</evidence>
<proteinExistence type="inferred from homology"/>
<dbReference type="SUPFAM" id="SSF56214">
    <property type="entry name" value="4'-phosphopantetheinyl transferase"/>
    <property type="match status" value="1"/>
</dbReference>
<keyword evidence="11" id="KW-1185">Reference proteome</keyword>
<evidence type="ECO:0000256" key="6">
    <source>
        <dbReference type="ARBA" id="ARBA00023098"/>
    </source>
</evidence>
<dbReference type="Proteomes" id="UP000476064">
    <property type="component" value="Chromosome"/>
</dbReference>
<reference evidence="10 11" key="1">
    <citation type="submission" date="2020-01" db="EMBL/GenBank/DDBJ databases">
        <title>Paenibacillus sp. nov., isolated from tomato rhizosphere.</title>
        <authorList>
            <person name="Weon H.-Y."/>
            <person name="Lee S.A."/>
        </authorList>
    </citation>
    <scope>NUCLEOTIDE SEQUENCE [LARGE SCALE GENOMIC DNA]</scope>
    <source>
        <strain evidence="10 11">12200R-189</strain>
    </source>
</reference>
<dbReference type="KEGG" id="plyc:GXP70_07260"/>
<dbReference type="Gene3D" id="3.90.470.20">
    <property type="entry name" value="4'-phosphopantetheinyl transferase domain"/>
    <property type="match status" value="1"/>
</dbReference>
<dbReference type="EMBL" id="CP048209">
    <property type="protein sequence ID" value="QHT59770.1"/>
    <property type="molecule type" value="Genomic_DNA"/>
</dbReference>
<dbReference type="InterPro" id="IPR004568">
    <property type="entry name" value="Ppantetheine-prot_Trfase_dom"/>
</dbReference>
<keyword evidence="6 8" id="KW-0443">Lipid metabolism</keyword>
<evidence type="ECO:0000256" key="1">
    <source>
        <dbReference type="ARBA" id="ARBA00022516"/>
    </source>
</evidence>
<keyword evidence="3 8" id="KW-0479">Metal-binding</keyword>
<dbReference type="GO" id="GO:0006633">
    <property type="term" value="P:fatty acid biosynthetic process"/>
    <property type="evidence" value="ECO:0007669"/>
    <property type="project" value="UniProtKB-UniRule"/>
</dbReference>
<comment type="catalytic activity">
    <reaction evidence="8">
        <text>apo-[ACP] + CoA = holo-[ACP] + adenosine 3',5'-bisphosphate + H(+)</text>
        <dbReference type="Rhea" id="RHEA:12068"/>
        <dbReference type="Rhea" id="RHEA-COMP:9685"/>
        <dbReference type="Rhea" id="RHEA-COMP:9690"/>
        <dbReference type="ChEBI" id="CHEBI:15378"/>
        <dbReference type="ChEBI" id="CHEBI:29999"/>
        <dbReference type="ChEBI" id="CHEBI:57287"/>
        <dbReference type="ChEBI" id="CHEBI:58343"/>
        <dbReference type="ChEBI" id="CHEBI:64479"/>
        <dbReference type="EC" id="2.7.8.7"/>
    </reaction>
</comment>
<dbReference type="Pfam" id="PF01648">
    <property type="entry name" value="ACPS"/>
    <property type="match status" value="1"/>
</dbReference>
<evidence type="ECO:0000256" key="8">
    <source>
        <dbReference type="HAMAP-Rule" id="MF_00101"/>
    </source>
</evidence>
<dbReference type="GO" id="GO:0005737">
    <property type="term" value="C:cytoplasm"/>
    <property type="evidence" value="ECO:0007669"/>
    <property type="project" value="UniProtKB-SubCell"/>
</dbReference>
<dbReference type="GO" id="GO:0008897">
    <property type="term" value="F:holo-[acyl-carrier-protein] synthase activity"/>
    <property type="evidence" value="ECO:0007669"/>
    <property type="project" value="UniProtKB-UniRule"/>
</dbReference>
<dbReference type="InterPro" id="IPR037143">
    <property type="entry name" value="4-PPantetheinyl_Trfase_dom_sf"/>
</dbReference>
<feature type="domain" description="4'-phosphopantetheinyl transferase" evidence="9">
    <location>
        <begin position="4"/>
        <end position="120"/>
    </location>
</feature>
<keyword evidence="2 8" id="KW-0808">Transferase</keyword>
<evidence type="ECO:0000256" key="3">
    <source>
        <dbReference type="ARBA" id="ARBA00022723"/>
    </source>
</evidence>
<keyword evidence="7 8" id="KW-0275">Fatty acid biosynthesis</keyword>
<dbReference type="NCBIfam" id="TIGR00556">
    <property type="entry name" value="pantethn_trn"/>
    <property type="match status" value="1"/>
</dbReference>